<protein>
    <recommendedName>
        <fullName evidence="5">Fusobacterium membrane protein</fullName>
    </recommendedName>
</protein>
<gene>
    <name evidence="3" type="ORF">RN98_04930</name>
</gene>
<feature type="transmembrane region" description="Helical" evidence="2">
    <location>
        <begin position="480"/>
        <end position="501"/>
    </location>
</feature>
<dbReference type="Proteomes" id="UP000063147">
    <property type="component" value="Chromosome"/>
</dbReference>
<accession>A0A0M4RK03</accession>
<dbReference type="Pfam" id="PF13644">
    <property type="entry name" value="DKNYY"/>
    <property type="match status" value="1"/>
</dbReference>
<keyword evidence="1" id="KW-0175">Coiled coil</keyword>
<proteinExistence type="predicted"/>
<sequence>MKINGEDLSNLKEKNSRKALSKTLLKVVIISILIVVISYLVLIFSVFKMKSDYNFNQEILNNGQKYEKSIYIKYKDKIYACVYGLFYQLDNVDIGSFKVLDSMDYSDSCVAVDKNNVYFGNQIVSDLDPNKLYIVGNDYYSDGINSYFCLDTFEKTEDLANKSKIRQYIEYYFFKGEKPQEYSYPFKKVETTKTLKAIEDLRYLASDGEKVYYKGELIKDADLDTLKAVSKYNDDYFYDKNNVYYKTKTLDLSSNENLDLVSVEQGERTYLYDELNGNVSLEEYIFNKKYIPYQVLGIDSGHVKDLVFVSKDGIFFYNFETKEQERVGDNIFKGKITNILSSVISDDKNIYYLQSYNIYKKKRTKHGYRDILVSKNIGIFSLGEKKDWEKIKDIDSGTTGQVWRKGNKYYYFDNLGVDQLIDDVVYEIKDNRTLEKLLDIKYISTDEIREFVRDKKLIAFKGEELTTASIKYKESHIADIFLAVFLTTFFGIPILIISLKWKAQKKDREKLEEERKKIKKKIEFLDNYYNDMEETEKEDENIVSQSKSYDDEEEIKKEIDKVKPIVKNYNDIEGLKKQDKKIDITIKNYNNIERDKKIDSIIKNYNDKKEEK</sequence>
<dbReference type="EMBL" id="CP012713">
    <property type="protein sequence ID" value="ALF17541.1"/>
    <property type="molecule type" value="Genomic_DNA"/>
</dbReference>
<evidence type="ECO:0000256" key="2">
    <source>
        <dbReference type="SAM" id="Phobius"/>
    </source>
</evidence>
<evidence type="ECO:0000313" key="4">
    <source>
        <dbReference type="Proteomes" id="UP000063147"/>
    </source>
</evidence>
<feature type="coiled-coil region" evidence="1">
    <location>
        <begin position="501"/>
        <end position="535"/>
    </location>
</feature>
<evidence type="ECO:0000256" key="1">
    <source>
        <dbReference type="SAM" id="Coils"/>
    </source>
</evidence>
<name>A0A0M4RK03_9FUSO</name>
<evidence type="ECO:0008006" key="5">
    <source>
        <dbReference type="Google" id="ProtNLM"/>
    </source>
</evidence>
<dbReference type="InterPro" id="IPR027375">
    <property type="entry name" value="DKNYY"/>
</dbReference>
<keyword evidence="2" id="KW-1133">Transmembrane helix</keyword>
<feature type="transmembrane region" description="Helical" evidence="2">
    <location>
        <begin position="24"/>
        <end position="47"/>
    </location>
</feature>
<dbReference type="PATRIC" id="fig|76859.3.peg.983"/>
<dbReference type="AlphaFoldDB" id="A0A0M4RK03"/>
<dbReference type="OrthoDB" id="78559at2"/>
<evidence type="ECO:0000313" key="3">
    <source>
        <dbReference type="EMBL" id="ALF17541.1"/>
    </source>
</evidence>
<organism evidence="3">
    <name type="scientific">Fusobacterium animalis</name>
    <dbReference type="NCBI Taxonomy" id="76859"/>
    <lineage>
        <taxon>Bacteria</taxon>
        <taxon>Fusobacteriati</taxon>
        <taxon>Fusobacteriota</taxon>
        <taxon>Fusobacteriia</taxon>
        <taxon>Fusobacteriales</taxon>
        <taxon>Fusobacteriaceae</taxon>
        <taxon>Fusobacterium</taxon>
    </lineage>
</organism>
<reference evidence="3 4" key="1">
    <citation type="submission" date="2015-09" db="EMBL/GenBank/DDBJ databases">
        <authorList>
            <person name="Jackson K.R."/>
            <person name="Lunt B.L."/>
            <person name="Fisher J.N.B."/>
            <person name="Gardner A.V."/>
            <person name="Bailey M.E."/>
            <person name="Deus L.M."/>
            <person name="Earl A.S."/>
            <person name="Gibby P.D."/>
            <person name="Hartmann K.A."/>
            <person name="Liu J.E."/>
            <person name="Manci A.M."/>
            <person name="Nielsen D.A."/>
            <person name="Solomon M.B."/>
            <person name="Breakwell D.P."/>
            <person name="Burnett S.H."/>
            <person name="Grose J.H."/>
        </authorList>
    </citation>
    <scope>NUCLEOTIDE SEQUENCE [LARGE SCALE GENOMIC DNA]</scope>
    <source>
        <strain evidence="3 4">KCOM 1279</strain>
    </source>
</reference>
<dbReference type="RefSeq" id="WP_060676035.1">
    <property type="nucleotide sequence ID" value="NZ_CP012713.1"/>
</dbReference>
<keyword evidence="2" id="KW-0812">Transmembrane</keyword>
<keyword evidence="2" id="KW-0472">Membrane</keyword>